<evidence type="ECO:0000256" key="5">
    <source>
        <dbReference type="ARBA" id="ARBA00022759"/>
    </source>
</evidence>
<evidence type="ECO:0000256" key="9">
    <source>
        <dbReference type="HAMAP-Rule" id="MF_01471"/>
    </source>
</evidence>
<dbReference type="Gene3D" id="3.30.70.240">
    <property type="match status" value="1"/>
</dbReference>
<dbReference type="EMBL" id="JAVIKH010000028">
    <property type="protein sequence ID" value="MDX8337288.1"/>
    <property type="molecule type" value="Genomic_DNA"/>
</dbReference>
<dbReference type="HAMAP" id="MF_01471">
    <property type="entry name" value="Cas2"/>
    <property type="match status" value="1"/>
</dbReference>
<evidence type="ECO:0000256" key="1">
    <source>
        <dbReference type="ARBA" id="ARBA00001946"/>
    </source>
</evidence>
<name>A0ABU4WCP1_9FUSO</name>
<organism evidence="10 11">
    <name type="scientific">Candidatus Cetobacterium colombiensis</name>
    <dbReference type="NCBI Taxonomy" id="3073100"/>
    <lineage>
        <taxon>Bacteria</taxon>
        <taxon>Fusobacteriati</taxon>
        <taxon>Fusobacteriota</taxon>
        <taxon>Fusobacteriia</taxon>
        <taxon>Fusobacteriales</taxon>
        <taxon>Fusobacteriaceae</taxon>
        <taxon>Cetobacterium</taxon>
    </lineage>
</organism>
<evidence type="ECO:0000256" key="7">
    <source>
        <dbReference type="ARBA" id="ARBA00022842"/>
    </source>
</evidence>
<comment type="caution">
    <text evidence="10">The sequence shown here is derived from an EMBL/GenBank/DDBJ whole genome shotgun (WGS) entry which is preliminary data.</text>
</comment>
<keyword evidence="8 9" id="KW-0051">Antiviral defense</keyword>
<keyword evidence="3 9" id="KW-0540">Nuclease</keyword>
<evidence type="ECO:0000256" key="2">
    <source>
        <dbReference type="ARBA" id="ARBA00009959"/>
    </source>
</evidence>
<dbReference type="RefSeq" id="WP_320314631.1">
    <property type="nucleotide sequence ID" value="NZ_JAVIKH010000028.1"/>
</dbReference>
<evidence type="ECO:0000256" key="6">
    <source>
        <dbReference type="ARBA" id="ARBA00022801"/>
    </source>
</evidence>
<sequence>MIYIVSYDISNNNNRVGLNKFLKESGLLPIQKSVFFGELSPKGKETLIKESKNFFNNKKDSLLFISLCSDDFLSFKRVGVNKDLNKLKKQEVDFL</sequence>
<dbReference type="PANTHER" id="PTHR34405">
    <property type="entry name" value="CRISPR-ASSOCIATED ENDORIBONUCLEASE CAS2"/>
    <property type="match status" value="1"/>
</dbReference>
<dbReference type="NCBIfam" id="TIGR01573">
    <property type="entry name" value="cas2"/>
    <property type="match status" value="1"/>
</dbReference>
<comment type="similarity">
    <text evidence="2 9">Belongs to the CRISPR-associated endoribonuclease Cas2 protein family.</text>
</comment>
<dbReference type="EC" id="3.1.-.-" evidence="9"/>
<keyword evidence="5 9" id="KW-0255">Endonuclease</keyword>
<keyword evidence="6 9" id="KW-0378">Hydrolase</keyword>
<dbReference type="CDD" id="cd09725">
    <property type="entry name" value="Cas2_I_II_III"/>
    <property type="match status" value="1"/>
</dbReference>
<accession>A0ABU4WCP1</accession>
<protein>
    <recommendedName>
        <fullName evidence="9">CRISPR-associated endoribonuclease Cas2</fullName>
        <ecNumber evidence="9">3.1.-.-</ecNumber>
    </recommendedName>
</protein>
<dbReference type="InterPro" id="IPR019199">
    <property type="entry name" value="Virulence_VapD/CRISPR_Cas2"/>
</dbReference>
<evidence type="ECO:0000256" key="3">
    <source>
        <dbReference type="ARBA" id="ARBA00022722"/>
    </source>
</evidence>
<keyword evidence="11" id="KW-1185">Reference proteome</keyword>
<dbReference type="Pfam" id="PF09827">
    <property type="entry name" value="CRISPR_Cas2"/>
    <property type="match status" value="1"/>
</dbReference>
<evidence type="ECO:0000256" key="4">
    <source>
        <dbReference type="ARBA" id="ARBA00022723"/>
    </source>
</evidence>
<evidence type="ECO:0000313" key="11">
    <source>
        <dbReference type="Proteomes" id="UP001279681"/>
    </source>
</evidence>
<dbReference type="PANTHER" id="PTHR34405:SF3">
    <property type="entry name" value="CRISPR-ASSOCIATED ENDORIBONUCLEASE CAS2 3"/>
    <property type="match status" value="1"/>
</dbReference>
<dbReference type="Proteomes" id="UP001279681">
    <property type="component" value="Unassembled WGS sequence"/>
</dbReference>
<evidence type="ECO:0000256" key="8">
    <source>
        <dbReference type="ARBA" id="ARBA00023118"/>
    </source>
</evidence>
<comment type="function">
    <text evidence="9">CRISPR (clustered regularly interspaced short palindromic repeat), is an adaptive immune system that provides protection against mobile genetic elements (viruses, transposable elements and conjugative plasmids). CRISPR clusters contain sequences complementary to antecedent mobile elements and target invading nucleic acids. CRISPR clusters are transcribed and processed into CRISPR RNA (crRNA). Functions as a ssRNA-specific endoribonuclease. Involved in the integration of spacer DNA into the CRISPR cassette.</text>
</comment>
<keyword evidence="4 9" id="KW-0479">Metal-binding</keyword>
<dbReference type="SUPFAM" id="SSF143430">
    <property type="entry name" value="TTP0101/SSO1404-like"/>
    <property type="match status" value="1"/>
</dbReference>
<feature type="binding site" evidence="9">
    <location>
        <position position="8"/>
    </location>
    <ligand>
        <name>Mg(2+)</name>
        <dbReference type="ChEBI" id="CHEBI:18420"/>
        <note>catalytic</note>
    </ligand>
</feature>
<comment type="cofactor">
    <cofactor evidence="1 9">
        <name>Mg(2+)</name>
        <dbReference type="ChEBI" id="CHEBI:18420"/>
    </cofactor>
</comment>
<reference evidence="11" key="1">
    <citation type="submission" date="2023-07" db="EMBL/GenBank/DDBJ databases">
        <authorList>
            <person name="Colorado M.A."/>
            <person name="Villamil L.M."/>
            <person name="Melo J.F."/>
            <person name="Rodriguez J.A."/>
            <person name="Ruiz R.Y."/>
        </authorList>
    </citation>
    <scope>NUCLEOTIDE SEQUENCE [LARGE SCALE GENOMIC DNA]</scope>
    <source>
        <strain evidence="11">C33</strain>
    </source>
</reference>
<gene>
    <name evidence="9 10" type="primary">cas2</name>
    <name evidence="10" type="ORF">RFV38_12415</name>
</gene>
<proteinExistence type="inferred from homology"/>
<comment type="subunit">
    <text evidence="9">Homodimer, forms a heterotetramer with a Cas1 homodimer.</text>
</comment>
<keyword evidence="7 9" id="KW-0460">Magnesium</keyword>
<evidence type="ECO:0000313" key="10">
    <source>
        <dbReference type="EMBL" id="MDX8337288.1"/>
    </source>
</evidence>
<dbReference type="GO" id="GO:0004519">
    <property type="term" value="F:endonuclease activity"/>
    <property type="evidence" value="ECO:0007669"/>
    <property type="project" value="UniProtKB-KW"/>
</dbReference>
<dbReference type="InterPro" id="IPR021127">
    <property type="entry name" value="CRISPR_associated_Cas2"/>
</dbReference>